<gene>
    <name evidence="1" type="ORF">NEUTE1DRAFT_38390</name>
</gene>
<dbReference type="GeneID" id="20827639"/>
<reference evidence="2" key="1">
    <citation type="journal article" date="2011" name="Genetics">
        <title>Massive changes in genome architecture accompany the transition to self-fertility in the filamentous fungus Neurospora tetrasperma.</title>
        <authorList>
            <person name="Ellison C.E."/>
            <person name="Stajich J.E."/>
            <person name="Jacobson D.J."/>
            <person name="Natvig D.O."/>
            <person name="Lapidus A."/>
            <person name="Foster B."/>
            <person name="Aerts A."/>
            <person name="Riley R."/>
            <person name="Lindquist E.A."/>
            <person name="Grigoriev I.V."/>
            <person name="Taylor J.W."/>
        </authorList>
    </citation>
    <scope>NUCLEOTIDE SEQUENCE [LARGE SCALE GENOMIC DNA]</scope>
    <source>
        <strain evidence="2">FGSC 2508 / P0657</strain>
    </source>
</reference>
<dbReference type="RefSeq" id="XP_009848744.1">
    <property type="nucleotide sequence ID" value="XM_009850442.1"/>
</dbReference>
<dbReference type="HOGENOM" id="CLU_1318173_0_0_1"/>
<organism evidence="1 2">
    <name type="scientific">Neurospora tetrasperma (strain FGSC 2508 / ATCC MYA-4615 / P0657)</name>
    <dbReference type="NCBI Taxonomy" id="510951"/>
    <lineage>
        <taxon>Eukaryota</taxon>
        <taxon>Fungi</taxon>
        <taxon>Dikarya</taxon>
        <taxon>Ascomycota</taxon>
        <taxon>Pezizomycotina</taxon>
        <taxon>Sordariomycetes</taxon>
        <taxon>Sordariomycetidae</taxon>
        <taxon>Sordariales</taxon>
        <taxon>Sordariaceae</taxon>
        <taxon>Neurospora</taxon>
    </lineage>
</organism>
<dbReference type="VEuPathDB" id="FungiDB:NEUTE1DRAFT_38390"/>
<dbReference type="AlphaFoldDB" id="F8MGM7"/>
<feature type="non-terminal residue" evidence="1">
    <location>
        <position position="1"/>
    </location>
</feature>
<evidence type="ECO:0000313" key="1">
    <source>
        <dbReference type="EMBL" id="EGO58649.1"/>
    </source>
</evidence>
<proteinExistence type="predicted"/>
<keyword evidence="2" id="KW-1185">Reference proteome</keyword>
<dbReference type="KEGG" id="nte:NEUTE1DRAFT38390"/>
<evidence type="ECO:0000313" key="2">
    <source>
        <dbReference type="Proteomes" id="UP000008065"/>
    </source>
</evidence>
<sequence>GAGTVAADAEAVRGDAPGVAVLVVILTGRRGVDGGGGGGLVAGAGVGVSAAGQVTAVSAGSGAAGGCRAGRGLASGAGCGKVVGIVDAAGAGGAVADVGVGRGGRIRSGTAVGVGGATMRGSLRIHNKVVDGPEIDRDRAASSIHPPDAKGPSSLLCAPGQWGPNVELLAVRLDQTVDAVVASLRSPTEYFESKDSIHAEDTVDKLRTT</sequence>
<accession>F8MGM7</accession>
<name>F8MGM7_NEUT8</name>
<dbReference type="EMBL" id="GL891303">
    <property type="protein sequence ID" value="EGO58649.1"/>
    <property type="molecule type" value="Genomic_DNA"/>
</dbReference>
<protein>
    <submittedName>
        <fullName evidence="1">Uncharacterized protein</fullName>
    </submittedName>
</protein>
<dbReference type="Proteomes" id="UP000008065">
    <property type="component" value="Unassembled WGS sequence"/>
</dbReference>